<keyword evidence="5" id="KW-0460">Magnesium</keyword>
<dbReference type="GO" id="GO:0046872">
    <property type="term" value="F:metal ion binding"/>
    <property type="evidence" value="ECO:0007669"/>
    <property type="project" value="UniProtKB-KW"/>
</dbReference>
<keyword evidence="2 4" id="KW-0547">Nucleotide-binding</keyword>
<feature type="binding site" evidence="4">
    <location>
        <begin position="151"/>
        <end position="154"/>
    </location>
    <ligand>
        <name>GTP</name>
        <dbReference type="ChEBI" id="CHEBI:37565"/>
    </ligand>
</feature>
<organism evidence="6 7">
    <name type="scientific">Botryotinia fuckeliana (strain T4)</name>
    <name type="common">Noble rot fungus</name>
    <name type="synonym">Botrytis cinerea</name>
    <dbReference type="NCBI Taxonomy" id="999810"/>
    <lineage>
        <taxon>Eukaryota</taxon>
        <taxon>Fungi</taxon>
        <taxon>Dikarya</taxon>
        <taxon>Ascomycota</taxon>
        <taxon>Pezizomycotina</taxon>
        <taxon>Leotiomycetes</taxon>
        <taxon>Helotiales</taxon>
        <taxon>Sclerotiniaceae</taxon>
        <taxon>Botrytis</taxon>
    </lineage>
</organism>
<dbReference type="Pfam" id="PF00025">
    <property type="entry name" value="Arf"/>
    <property type="match status" value="1"/>
</dbReference>
<dbReference type="InParanoid" id="G2XSZ0"/>
<proteinExistence type="inferred from homology"/>
<feature type="binding site" evidence="4">
    <location>
        <begin position="44"/>
        <end position="51"/>
    </location>
    <ligand>
        <name>GTP</name>
        <dbReference type="ChEBI" id="CHEBI:37565"/>
    </ligand>
</feature>
<dbReference type="SUPFAM" id="SSF52540">
    <property type="entry name" value="P-loop containing nucleoside triphosphate hydrolases"/>
    <property type="match status" value="1"/>
</dbReference>
<evidence type="ECO:0000256" key="3">
    <source>
        <dbReference type="ARBA" id="ARBA00023134"/>
    </source>
</evidence>
<dbReference type="PANTHER" id="PTHR45697">
    <property type="entry name" value="ADP-RIBOSYLATION FACTOR-LIKE PROTEIN 2-RELATED"/>
    <property type="match status" value="1"/>
</dbReference>
<evidence type="ECO:0000256" key="4">
    <source>
        <dbReference type="PIRSR" id="PIRSR606689-1"/>
    </source>
</evidence>
<dbReference type="Proteomes" id="UP000008177">
    <property type="component" value="Unplaced contigs"/>
</dbReference>
<dbReference type="PROSITE" id="PS51417">
    <property type="entry name" value="ARF"/>
    <property type="match status" value="1"/>
</dbReference>
<evidence type="ECO:0000256" key="2">
    <source>
        <dbReference type="ARBA" id="ARBA00022741"/>
    </source>
</evidence>
<accession>G2XSZ0</accession>
<dbReference type="InterPro" id="IPR006689">
    <property type="entry name" value="Small_GTPase_ARF/SAR"/>
</dbReference>
<dbReference type="SMART" id="SM00177">
    <property type="entry name" value="ARF"/>
    <property type="match status" value="1"/>
</dbReference>
<feature type="binding site" evidence="5">
    <location>
        <position position="51"/>
    </location>
    <ligand>
        <name>Mg(2+)</name>
        <dbReference type="ChEBI" id="CHEBI:18420"/>
    </ligand>
</feature>
<keyword evidence="5" id="KW-0479">Metal-binding</keyword>
<dbReference type="GO" id="GO:0003924">
    <property type="term" value="F:GTPase activity"/>
    <property type="evidence" value="ECO:0007669"/>
    <property type="project" value="InterPro"/>
</dbReference>
<dbReference type="EMBL" id="FQ790264">
    <property type="protein sequence ID" value="CCD43704.1"/>
    <property type="molecule type" value="Genomic_DNA"/>
</dbReference>
<protein>
    <submittedName>
        <fullName evidence="6">Similar to ADP-ribosylation factor-like protein 2</fullName>
    </submittedName>
</protein>
<evidence type="ECO:0000313" key="7">
    <source>
        <dbReference type="Proteomes" id="UP000008177"/>
    </source>
</evidence>
<dbReference type="InterPro" id="IPR044612">
    <property type="entry name" value="ARL2/3"/>
</dbReference>
<feature type="binding site" evidence="4">
    <location>
        <position position="95"/>
    </location>
    <ligand>
        <name>GTP</name>
        <dbReference type="ChEBI" id="CHEBI:37565"/>
    </ligand>
</feature>
<gene>
    <name evidence="6" type="ORF">BofuT4_P063360.1</name>
</gene>
<comment type="similarity">
    <text evidence="1">Belongs to the small GTPase superfamily. Arf family.</text>
</comment>
<dbReference type="InterPro" id="IPR027417">
    <property type="entry name" value="P-loop_NTPase"/>
</dbReference>
<reference evidence="7" key="1">
    <citation type="journal article" date="2011" name="PLoS Genet.">
        <title>Genomic analysis of the necrotrophic fungal pathogens Sclerotinia sclerotiorum and Botrytis cinerea.</title>
        <authorList>
            <person name="Amselem J."/>
            <person name="Cuomo C.A."/>
            <person name="van Kan J.A."/>
            <person name="Viaud M."/>
            <person name="Benito E.P."/>
            <person name="Couloux A."/>
            <person name="Coutinho P.M."/>
            <person name="de Vries R.P."/>
            <person name="Dyer P.S."/>
            <person name="Fillinger S."/>
            <person name="Fournier E."/>
            <person name="Gout L."/>
            <person name="Hahn M."/>
            <person name="Kohn L."/>
            <person name="Lapalu N."/>
            <person name="Plummer K.M."/>
            <person name="Pradier J.M."/>
            <person name="Quevillon E."/>
            <person name="Sharon A."/>
            <person name="Simon A."/>
            <person name="ten Have A."/>
            <person name="Tudzynski B."/>
            <person name="Tudzynski P."/>
            <person name="Wincker P."/>
            <person name="Andrew M."/>
            <person name="Anthouard V."/>
            <person name="Beever R.E."/>
            <person name="Beffa R."/>
            <person name="Benoit I."/>
            <person name="Bouzid O."/>
            <person name="Brault B."/>
            <person name="Chen Z."/>
            <person name="Choquer M."/>
            <person name="Collemare J."/>
            <person name="Cotton P."/>
            <person name="Danchin E.G."/>
            <person name="Da Silva C."/>
            <person name="Gautier A."/>
            <person name="Giraud C."/>
            <person name="Giraud T."/>
            <person name="Gonzalez C."/>
            <person name="Grossetete S."/>
            <person name="Guldener U."/>
            <person name="Henrissat B."/>
            <person name="Howlett B.J."/>
            <person name="Kodira C."/>
            <person name="Kretschmer M."/>
            <person name="Lappartient A."/>
            <person name="Leroch M."/>
            <person name="Levis C."/>
            <person name="Mauceli E."/>
            <person name="Neuveglise C."/>
            <person name="Oeser B."/>
            <person name="Pearson M."/>
            <person name="Poulain J."/>
            <person name="Poussereau N."/>
            <person name="Quesneville H."/>
            <person name="Rascle C."/>
            <person name="Schumacher J."/>
            <person name="Segurens B."/>
            <person name="Sexton A."/>
            <person name="Silva E."/>
            <person name="Sirven C."/>
            <person name="Soanes D.M."/>
            <person name="Talbot N.J."/>
            <person name="Templeton M."/>
            <person name="Yandava C."/>
            <person name="Yarden O."/>
            <person name="Zeng Q."/>
            <person name="Rollins J.A."/>
            <person name="Lebrun M.H."/>
            <person name="Dickman M."/>
        </authorList>
    </citation>
    <scope>NUCLEOTIDE SEQUENCE [LARGE SCALE GENOMIC DNA]</scope>
    <source>
        <strain evidence="7">T4</strain>
    </source>
</reference>
<dbReference type="HOGENOM" id="CLU_040729_12_3_1"/>
<evidence type="ECO:0000256" key="5">
    <source>
        <dbReference type="PIRSR" id="PIRSR606689-2"/>
    </source>
</evidence>
<dbReference type="Gene3D" id="3.40.50.300">
    <property type="entry name" value="P-loop containing nucleotide triphosphate hydrolases"/>
    <property type="match status" value="1"/>
</dbReference>
<dbReference type="GO" id="GO:0005525">
    <property type="term" value="F:GTP binding"/>
    <property type="evidence" value="ECO:0007669"/>
    <property type="project" value="UniProtKB-KW"/>
</dbReference>
<dbReference type="FunFam" id="3.40.50.300:FF:001166">
    <property type="entry name" value="ADP-ribosylation factor D"/>
    <property type="match status" value="1"/>
</dbReference>
<keyword evidence="3 4" id="KW-0342">GTP-binding</keyword>
<sequence>MLSILRKARLKDKEMRILMLYETAVPPDNLFLADRLFFHFSHSGLDNAGKTTIVKRIMGEDVNTLQAEHLYYLFNFPLFLVKCILNLTTAGDVGGQKTLRSYWRNYFEKTDALIWVVDATDRLRIEDCKEELHALLQEERLSGASLLVFANKTDVNGCMTKTEIKDMLVLDEIRTHKWHIINCSAITGENLDEGLTWVVEDSKERLFLY</sequence>
<dbReference type="SMART" id="SM00178">
    <property type="entry name" value="SAR"/>
    <property type="match status" value="1"/>
</dbReference>
<dbReference type="OrthoDB" id="2011769at2759"/>
<dbReference type="STRING" id="999810.G2XSZ0"/>
<dbReference type="AlphaFoldDB" id="G2XSZ0"/>
<name>G2XSZ0_BOTF4</name>
<evidence type="ECO:0000313" key="6">
    <source>
        <dbReference type="EMBL" id="CCD43704.1"/>
    </source>
</evidence>
<evidence type="ECO:0000256" key="1">
    <source>
        <dbReference type="ARBA" id="ARBA00010290"/>
    </source>
</evidence>